<organism evidence="1 2">
    <name type="scientific">Hirsutella minnesotensis 3608</name>
    <dbReference type="NCBI Taxonomy" id="1043627"/>
    <lineage>
        <taxon>Eukaryota</taxon>
        <taxon>Fungi</taxon>
        <taxon>Dikarya</taxon>
        <taxon>Ascomycota</taxon>
        <taxon>Pezizomycotina</taxon>
        <taxon>Sordariomycetes</taxon>
        <taxon>Hypocreomycetidae</taxon>
        <taxon>Hypocreales</taxon>
        <taxon>Ophiocordycipitaceae</taxon>
        <taxon>Hirsutella</taxon>
    </lineage>
</organism>
<proteinExistence type="predicted"/>
<sequence>MAAPQLDMKAISRRDDHQAKVIADTIAKIKDPLGGPNFKETIDPILKLFTSYSKSVVLADAILRSRTPEQFSAILGEIKPGLRDRMEFTGEEEGR</sequence>
<keyword evidence="2" id="KW-1185">Reference proteome</keyword>
<evidence type="ECO:0000313" key="2">
    <source>
        <dbReference type="Proteomes" id="UP000054481"/>
    </source>
</evidence>
<accession>A0A0F7ZKB6</accession>
<gene>
    <name evidence="1" type="ORF">HIM_10234</name>
</gene>
<dbReference type="EMBL" id="KQ030629">
    <property type="protein sequence ID" value="KJZ70390.1"/>
    <property type="molecule type" value="Genomic_DNA"/>
</dbReference>
<dbReference type="Proteomes" id="UP000054481">
    <property type="component" value="Unassembled WGS sequence"/>
</dbReference>
<reference evidence="1 2" key="1">
    <citation type="journal article" date="2014" name="Genome Biol. Evol.">
        <title>Comparative genomics and transcriptomics analyses reveal divergent lifestyle features of nematode endoparasitic fungus Hirsutella minnesotensis.</title>
        <authorList>
            <person name="Lai Y."/>
            <person name="Liu K."/>
            <person name="Zhang X."/>
            <person name="Zhang X."/>
            <person name="Li K."/>
            <person name="Wang N."/>
            <person name="Shu C."/>
            <person name="Wu Y."/>
            <person name="Wang C."/>
            <person name="Bushley K.E."/>
            <person name="Xiang M."/>
            <person name="Liu X."/>
        </authorList>
    </citation>
    <scope>NUCLEOTIDE SEQUENCE [LARGE SCALE GENOMIC DNA]</scope>
    <source>
        <strain evidence="1 2">3608</strain>
    </source>
</reference>
<evidence type="ECO:0000313" key="1">
    <source>
        <dbReference type="EMBL" id="KJZ70390.1"/>
    </source>
</evidence>
<name>A0A0F7ZKB6_9HYPO</name>
<dbReference type="AlphaFoldDB" id="A0A0F7ZKB6"/>
<protein>
    <submittedName>
        <fullName evidence="1">Uncharacterized protein</fullName>
    </submittedName>
</protein>